<name>A0A0V1FAT5_TRIPS</name>
<proteinExistence type="predicted"/>
<comment type="caution">
    <text evidence="1">The sequence shown here is derived from an EMBL/GenBank/DDBJ whole genome shotgun (WGS) entry which is preliminary data.</text>
</comment>
<organism evidence="1 2">
    <name type="scientific">Trichinella pseudospiralis</name>
    <name type="common">Parasitic roundworm</name>
    <dbReference type="NCBI Taxonomy" id="6337"/>
    <lineage>
        <taxon>Eukaryota</taxon>
        <taxon>Metazoa</taxon>
        <taxon>Ecdysozoa</taxon>
        <taxon>Nematoda</taxon>
        <taxon>Enoplea</taxon>
        <taxon>Dorylaimia</taxon>
        <taxon>Trichinellida</taxon>
        <taxon>Trichinellidae</taxon>
        <taxon>Trichinella</taxon>
    </lineage>
</organism>
<protein>
    <submittedName>
        <fullName evidence="1">Uncharacterized protein</fullName>
    </submittedName>
</protein>
<reference evidence="1 2" key="1">
    <citation type="submission" date="2015-01" db="EMBL/GenBank/DDBJ databases">
        <title>Evolution of Trichinella species and genotypes.</title>
        <authorList>
            <person name="Korhonen P.K."/>
            <person name="Edoardo P."/>
            <person name="Giuseppe L.R."/>
            <person name="Gasser R.B."/>
        </authorList>
    </citation>
    <scope>NUCLEOTIDE SEQUENCE [LARGE SCALE GENOMIC DNA]</scope>
    <source>
        <strain evidence="1">ISS470</strain>
    </source>
</reference>
<keyword evidence="2" id="KW-1185">Reference proteome</keyword>
<accession>A0A0V1FAT5</accession>
<dbReference type="Proteomes" id="UP000054995">
    <property type="component" value="Unassembled WGS sequence"/>
</dbReference>
<evidence type="ECO:0000313" key="2">
    <source>
        <dbReference type="Proteomes" id="UP000054995"/>
    </source>
</evidence>
<dbReference type="AlphaFoldDB" id="A0A0V1FAT5"/>
<sequence>MPSQLSQPSHGDLAVVWQVHCPCSLQKPNDISRSIKHDLLTDLSLDVLDLIGCCLLHHPNRIDLPESSQQQVEFFRRFGRAAFRCLLFASRTLRLRTAKDPAEDGLHGLRETILQVLDQLETDSSELVVALEDVLPDGESLEAALDEWCELCKEVFTTRTRAGIFLKEKDESKEPAVKKQGARKVGATVAAGEACSPCHCRSSMQLKSIWDQFKVSVDRREDRDAIIKLLHLRSCLSGRIAGKSGHVCPALQSTPHSF</sequence>
<evidence type="ECO:0000313" key="1">
    <source>
        <dbReference type="EMBL" id="KRY83245.1"/>
    </source>
</evidence>
<gene>
    <name evidence="1" type="ORF">T4D_17053</name>
</gene>
<dbReference type="EMBL" id="JYDT01000146">
    <property type="protein sequence ID" value="KRY83245.1"/>
    <property type="molecule type" value="Genomic_DNA"/>
</dbReference>